<gene>
    <name evidence="2" type="ORF">MED92_16535</name>
</gene>
<name>A0A7U8C3L6_NEPCE</name>
<dbReference type="PANTHER" id="PTHR22572">
    <property type="entry name" value="SUGAR-1-PHOSPHATE GUANYL TRANSFERASE"/>
    <property type="match status" value="1"/>
</dbReference>
<dbReference type="NCBIfam" id="NF045761">
    <property type="entry name" value="NAMPUrTaseMurU"/>
    <property type="match status" value="1"/>
</dbReference>
<protein>
    <submittedName>
        <fullName evidence="2">Nucleotidyltransferase family protein</fullName>
    </submittedName>
</protein>
<accession>A0A7U8C3L6</accession>
<keyword evidence="2" id="KW-0808">Transferase</keyword>
<dbReference type="SUPFAM" id="SSF53448">
    <property type="entry name" value="Nucleotide-diphospho-sugar transferases"/>
    <property type="match status" value="1"/>
</dbReference>
<dbReference type="AlphaFoldDB" id="A0A7U8C3L6"/>
<dbReference type="Pfam" id="PF00483">
    <property type="entry name" value="NTP_transferase"/>
    <property type="match status" value="1"/>
</dbReference>
<dbReference type="Proteomes" id="UP000002171">
    <property type="component" value="Unassembled WGS sequence"/>
</dbReference>
<dbReference type="InterPro" id="IPR029044">
    <property type="entry name" value="Nucleotide-diphossugar_trans"/>
</dbReference>
<dbReference type="Gene3D" id="3.90.550.10">
    <property type="entry name" value="Spore Coat Polysaccharide Biosynthesis Protein SpsA, Chain A"/>
    <property type="match status" value="1"/>
</dbReference>
<organism evidence="2 3">
    <name type="scientific">Neptuniibacter caesariensis</name>
    <dbReference type="NCBI Taxonomy" id="207954"/>
    <lineage>
        <taxon>Bacteria</taxon>
        <taxon>Pseudomonadati</taxon>
        <taxon>Pseudomonadota</taxon>
        <taxon>Gammaproteobacteria</taxon>
        <taxon>Oceanospirillales</taxon>
        <taxon>Oceanospirillaceae</taxon>
        <taxon>Neptuniibacter</taxon>
    </lineage>
</organism>
<evidence type="ECO:0000313" key="2">
    <source>
        <dbReference type="EMBL" id="EAR60872.1"/>
    </source>
</evidence>
<feature type="domain" description="Nucleotidyl transferase" evidence="1">
    <location>
        <begin position="1"/>
        <end position="120"/>
    </location>
</feature>
<dbReference type="InterPro" id="IPR054790">
    <property type="entry name" value="MurU"/>
</dbReference>
<evidence type="ECO:0000259" key="1">
    <source>
        <dbReference type="Pfam" id="PF00483"/>
    </source>
</evidence>
<dbReference type="InterPro" id="IPR005835">
    <property type="entry name" value="NTP_transferase_dom"/>
</dbReference>
<dbReference type="CDD" id="cd06422">
    <property type="entry name" value="NTP_transferase_like_1"/>
    <property type="match status" value="1"/>
</dbReference>
<comment type="caution">
    <text evidence="2">The sequence shown here is derived from an EMBL/GenBank/DDBJ whole genome shotgun (WGS) entry which is preliminary data.</text>
</comment>
<dbReference type="GO" id="GO:0016740">
    <property type="term" value="F:transferase activity"/>
    <property type="evidence" value="ECO:0007669"/>
    <property type="project" value="UniProtKB-KW"/>
</dbReference>
<sequence length="225" mass="24679">MILAAGLGKRMRPLTLTKPKPLLEVAGVPLIEYHIRRLVDAGVKRIVINHAWLGDQIEVYLGRGERFGVEILYSREGEPLETAGGIRKALDLLKRDGVGSFLLVNGDVFTDYPFEKVAEDESDPYLVLVKNPSHNPAGDFAIEGGLLVTEGNARYTFSGISRLPIKLFEELELDKAAPLAPLLRDAISQGGVSGEVYNGFWADIGTPQRLEEINKLVMEKGIDGL</sequence>
<dbReference type="EMBL" id="AAOW01000013">
    <property type="protein sequence ID" value="EAR60872.1"/>
    <property type="molecule type" value="Genomic_DNA"/>
</dbReference>
<dbReference type="InterPro" id="IPR050486">
    <property type="entry name" value="Mannose-1P_guanyltransferase"/>
</dbReference>
<proteinExistence type="predicted"/>
<reference evidence="2 3" key="1">
    <citation type="submission" date="2006-02" db="EMBL/GenBank/DDBJ databases">
        <authorList>
            <person name="Pinhassi J."/>
            <person name="Pedros-Alio C."/>
            <person name="Ferriera S."/>
            <person name="Johnson J."/>
            <person name="Kravitz S."/>
            <person name="Halpern A."/>
            <person name="Remington K."/>
            <person name="Beeson K."/>
            <person name="Tran B."/>
            <person name="Rogers Y.-H."/>
            <person name="Friedman R."/>
            <person name="Venter J.C."/>
        </authorList>
    </citation>
    <scope>NUCLEOTIDE SEQUENCE [LARGE SCALE GENOMIC DNA]</scope>
    <source>
        <strain evidence="2 3">MED92</strain>
    </source>
</reference>
<keyword evidence="3" id="KW-1185">Reference proteome</keyword>
<evidence type="ECO:0000313" key="3">
    <source>
        <dbReference type="Proteomes" id="UP000002171"/>
    </source>
</evidence>